<comment type="caution">
    <text evidence="2">The sequence shown here is derived from an EMBL/GenBank/DDBJ whole genome shotgun (WGS) entry which is preliminary data.</text>
</comment>
<dbReference type="SUPFAM" id="SSF52317">
    <property type="entry name" value="Class I glutamine amidotransferase-like"/>
    <property type="match status" value="1"/>
</dbReference>
<evidence type="ECO:0000259" key="1">
    <source>
        <dbReference type="Pfam" id="PF00117"/>
    </source>
</evidence>
<dbReference type="Proteomes" id="UP000824005">
    <property type="component" value="Unassembled WGS sequence"/>
</dbReference>
<dbReference type="Pfam" id="PF00117">
    <property type="entry name" value="GATase"/>
    <property type="match status" value="1"/>
</dbReference>
<dbReference type="Gene3D" id="3.40.50.880">
    <property type="match status" value="1"/>
</dbReference>
<dbReference type="PANTHER" id="PTHR42695">
    <property type="entry name" value="GLUTAMINE AMIDOTRANSFERASE YLR126C-RELATED"/>
    <property type="match status" value="1"/>
</dbReference>
<evidence type="ECO:0000313" key="3">
    <source>
        <dbReference type="Proteomes" id="UP000824005"/>
    </source>
</evidence>
<reference evidence="2" key="2">
    <citation type="submission" date="2021-04" db="EMBL/GenBank/DDBJ databases">
        <authorList>
            <person name="Gilroy R."/>
        </authorList>
    </citation>
    <scope>NUCLEOTIDE SEQUENCE</scope>
    <source>
        <strain evidence="2">ChiGjej1B1-98</strain>
    </source>
</reference>
<accession>A0A9D2C8L6</accession>
<dbReference type="PROSITE" id="PS51273">
    <property type="entry name" value="GATASE_TYPE_1"/>
    <property type="match status" value="1"/>
</dbReference>
<dbReference type="InterPro" id="IPR017926">
    <property type="entry name" value="GATASE"/>
</dbReference>
<feature type="domain" description="Glutamine amidotransferase" evidence="1">
    <location>
        <begin position="28"/>
        <end position="184"/>
    </location>
</feature>
<reference evidence="2" key="1">
    <citation type="journal article" date="2021" name="PeerJ">
        <title>Extensive microbial diversity within the chicken gut microbiome revealed by metagenomics and culture.</title>
        <authorList>
            <person name="Gilroy R."/>
            <person name="Ravi A."/>
            <person name="Getino M."/>
            <person name="Pursley I."/>
            <person name="Horton D.L."/>
            <person name="Alikhan N.F."/>
            <person name="Baker D."/>
            <person name="Gharbi K."/>
            <person name="Hall N."/>
            <person name="Watson M."/>
            <person name="Adriaenssens E.M."/>
            <person name="Foster-Nyarko E."/>
            <person name="Jarju S."/>
            <person name="Secka A."/>
            <person name="Antonio M."/>
            <person name="Oren A."/>
            <person name="Chaudhuri R.R."/>
            <person name="La Ragione R."/>
            <person name="Hildebrand F."/>
            <person name="Pallen M.J."/>
        </authorList>
    </citation>
    <scope>NUCLEOTIDE SEQUENCE</scope>
    <source>
        <strain evidence="2">ChiGjej1B1-98</strain>
    </source>
</reference>
<dbReference type="EMBL" id="DXDC01000253">
    <property type="protein sequence ID" value="HIY66286.1"/>
    <property type="molecule type" value="Genomic_DNA"/>
</dbReference>
<dbReference type="InterPro" id="IPR029062">
    <property type="entry name" value="Class_I_gatase-like"/>
</dbReference>
<dbReference type="CDD" id="cd01741">
    <property type="entry name" value="GATase1_1"/>
    <property type="match status" value="1"/>
</dbReference>
<organism evidence="2 3">
    <name type="scientific">Candidatus Agrococcus pullicola</name>
    <dbReference type="NCBI Taxonomy" id="2838429"/>
    <lineage>
        <taxon>Bacteria</taxon>
        <taxon>Bacillati</taxon>
        <taxon>Actinomycetota</taxon>
        <taxon>Actinomycetes</taxon>
        <taxon>Micrococcales</taxon>
        <taxon>Microbacteriaceae</taxon>
        <taxon>Agrococcus</taxon>
    </lineage>
</organism>
<proteinExistence type="predicted"/>
<dbReference type="InterPro" id="IPR044992">
    <property type="entry name" value="ChyE-like"/>
</dbReference>
<dbReference type="AlphaFoldDB" id="A0A9D2C8L6"/>
<sequence>MTKPRVLVIINWEGGGPRRLATWLEEEGIEPVVVEGKDGLPSSLDGFAGMVLLGGGLMPDAFDKAPWLRPERELAQQAIDADFPTLGICLGGQLIADVAGGEVRENFGPPERGSYMITTTDAGLADPVLGQLGNGAPMIQNHRDMITRLPDSAQLLASSELIENQAFRIGRHVRGLQFHPESSVENIRNWSPERQAAADDYPAILARAEENDEANTKAAEAMIRAFAAEVRGA</sequence>
<dbReference type="GO" id="GO:0005829">
    <property type="term" value="C:cytosol"/>
    <property type="evidence" value="ECO:0007669"/>
    <property type="project" value="TreeGrafter"/>
</dbReference>
<keyword evidence="2" id="KW-0315">Glutamine amidotransferase</keyword>
<name>A0A9D2C8L6_9MICO</name>
<evidence type="ECO:0000313" key="2">
    <source>
        <dbReference type="EMBL" id="HIY66286.1"/>
    </source>
</evidence>
<protein>
    <submittedName>
        <fullName evidence="2">Type 1 glutamine amidotransferase</fullName>
    </submittedName>
</protein>
<gene>
    <name evidence="2" type="ORF">H9830_08435</name>
</gene>
<dbReference type="PANTHER" id="PTHR42695:SF5">
    <property type="entry name" value="GLUTAMINE AMIDOTRANSFERASE YLR126C-RELATED"/>
    <property type="match status" value="1"/>
</dbReference>